<reference evidence="1 2" key="1">
    <citation type="submission" date="2015-07" db="EMBL/GenBank/DDBJ databases">
        <title>The genome of the fungus Escovopsis weberi, a specialized disease agent of ant agriculture.</title>
        <authorList>
            <person name="de Man T.J."/>
            <person name="Stajich J.E."/>
            <person name="Kubicek C.P."/>
            <person name="Chenthamara K."/>
            <person name="Atanasova L."/>
            <person name="Druzhinina I.S."/>
            <person name="Birnbaum S."/>
            <person name="Barribeau S.M."/>
            <person name="Teiling C."/>
            <person name="Suen G."/>
            <person name="Currie C."/>
            <person name="Gerardo N.M."/>
        </authorList>
    </citation>
    <scope>NUCLEOTIDE SEQUENCE [LARGE SCALE GENOMIC DNA]</scope>
</reference>
<keyword evidence="2" id="KW-1185">Reference proteome</keyword>
<evidence type="ECO:0000313" key="1">
    <source>
        <dbReference type="EMBL" id="KOS21107.1"/>
    </source>
</evidence>
<organism evidence="1 2">
    <name type="scientific">Escovopsis weberi</name>
    <dbReference type="NCBI Taxonomy" id="150374"/>
    <lineage>
        <taxon>Eukaryota</taxon>
        <taxon>Fungi</taxon>
        <taxon>Dikarya</taxon>
        <taxon>Ascomycota</taxon>
        <taxon>Pezizomycotina</taxon>
        <taxon>Sordariomycetes</taxon>
        <taxon>Hypocreomycetidae</taxon>
        <taxon>Hypocreales</taxon>
        <taxon>Hypocreaceae</taxon>
        <taxon>Escovopsis</taxon>
    </lineage>
</organism>
<gene>
    <name evidence="1" type="ORF">ESCO_004076</name>
</gene>
<dbReference type="AlphaFoldDB" id="A0A0M8N1C2"/>
<dbReference type="OrthoDB" id="4900214at2759"/>
<accession>A0A0M8N1C2</accession>
<dbReference type="GO" id="GO:0009116">
    <property type="term" value="P:nucleoside metabolic process"/>
    <property type="evidence" value="ECO:0007669"/>
    <property type="project" value="InterPro"/>
</dbReference>
<dbReference type="InterPro" id="IPR035994">
    <property type="entry name" value="Nucleoside_phosphorylase_sf"/>
</dbReference>
<protein>
    <submittedName>
        <fullName evidence="1">Uncharacterized protein</fullName>
    </submittedName>
</protein>
<name>A0A0M8N1C2_ESCWE</name>
<dbReference type="GO" id="GO:0003824">
    <property type="term" value="F:catalytic activity"/>
    <property type="evidence" value="ECO:0007669"/>
    <property type="project" value="InterPro"/>
</dbReference>
<dbReference type="PANTHER" id="PTHR46082:SF11">
    <property type="entry name" value="AAA+ ATPASE DOMAIN-CONTAINING PROTEIN-RELATED"/>
    <property type="match status" value="1"/>
</dbReference>
<evidence type="ECO:0000313" key="2">
    <source>
        <dbReference type="Proteomes" id="UP000053831"/>
    </source>
</evidence>
<dbReference type="InterPro" id="IPR053137">
    <property type="entry name" value="NLR-like"/>
</dbReference>
<proteinExistence type="predicted"/>
<dbReference type="PANTHER" id="PTHR46082">
    <property type="entry name" value="ATP/GTP-BINDING PROTEIN-RELATED"/>
    <property type="match status" value="1"/>
</dbReference>
<dbReference type="STRING" id="150374.A0A0M8N1C2"/>
<sequence length="328" mass="36058">MRTRLENPKDYRIGWIAALSIERAAATAFLDEHHDPPDKFRQHPRDSNYYTWGRIGKHNIVIASLPTGVYGTNSAAATASNLLSSLPHIDIGLLVGIAGGIARPQTGQDIRLGDVVVSQPDGTSGGVIQYDFGKAIRGQKWQLSGSLRQPPTVLLSALSSLQAIHFLRPSKVPNLIDEMIQNNPPMGVPRNGNPSFQYQGVDNDRLFFSTYVHEGGETCEGCDSSHQIRRSQRRSTAPKIHYGVVGSGNTLVKDGVARDKLVDSVGARILCVEMEAAGVMNHFPCLVVRGICDYADSHKNDRWQRYACATAAAFTKELLEYVPVRKYF</sequence>
<dbReference type="Gene3D" id="3.40.50.1580">
    <property type="entry name" value="Nucleoside phosphorylase domain"/>
    <property type="match status" value="1"/>
</dbReference>
<dbReference type="SUPFAM" id="SSF53167">
    <property type="entry name" value="Purine and uridine phosphorylases"/>
    <property type="match status" value="1"/>
</dbReference>
<comment type="caution">
    <text evidence="1">The sequence shown here is derived from an EMBL/GenBank/DDBJ whole genome shotgun (WGS) entry which is preliminary data.</text>
</comment>
<dbReference type="EMBL" id="LGSR01000013">
    <property type="protein sequence ID" value="KOS21107.1"/>
    <property type="molecule type" value="Genomic_DNA"/>
</dbReference>
<dbReference type="Proteomes" id="UP000053831">
    <property type="component" value="Unassembled WGS sequence"/>
</dbReference>